<keyword evidence="4" id="KW-0689">Ribosomal protein</keyword>
<reference evidence="3" key="2">
    <citation type="submission" date="2024-04" db="EMBL/GenBank/DDBJ databases">
        <authorList>
            <person name="Chen Y."/>
            <person name="Shah S."/>
            <person name="Dougan E. K."/>
            <person name="Thang M."/>
            <person name="Chan C."/>
        </authorList>
    </citation>
    <scope>NUCLEOTIDE SEQUENCE [LARGE SCALE GENOMIC DNA]</scope>
</reference>
<reference evidence="2" key="1">
    <citation type="submission" date="2022-10" db="EMBL/GenBank/DDBJ databases">
        <authorList>
            <person name="Chen Y."/>
            <person name="Dougan E. K."/>
            <person name="Chan C."/>
            <person name="Rhodes N."/>
            <person name="Thang M."/>
        </authorList>
    </citation>
    <scope>NUCLEOTIDE SEQUENCE</scope>
</reference>
<organism evidence="2">
    <name type="scientific">Cladocopium goreaui</name>
    <dbReference type="NCBI Taxonomy" id="2562237"/>
    <lineage>
        <taxon>Eukaryota</taxon>
        <taxon>Sar</taxon>
        <taxon>Alveolata</taxon>
        <taxon>Dinophyceae</taxon>
        <taxon>Suessiales</taxon>
        <taxon>Symbiodiniaceae</taxon>
        <taxon>Cladocopium</taxon>
    </lineage>
</organism>
<protein>
    <submittedName>
        <fullName evidence="4">60S ribosomal protein L30</fullName>
    </submittedName>
</protein>
<evidence type="ECO:0000313" key="5">
    <source>
        <dbReference type="Proteomes" id="UP001152797"/>
    </source>
</evidence>
<dbReference type="EMBL" id="CAMXCT030000004">
    <property type="protein sequence ID" value="CAL4759663.1"/>
    <property type="molecule type" value="Genomic_DNA"/>
</dbReference>
<dbReference type="InterPro" id="IPR029063">
    <property type="entry name" value="SAM-dependent_MTases_sf"/>
</dbReference>
<proteinExistence type="predicted"/>
<evidence type="ECO:0000256" key="1">
    <source>
        <dbReference type="SAM" id="MobiDB-lite"/>
    </source>
</evidence>
<dbReference type="SUPFAM" id="SSF53335">
    <property type="entry name" value="S-adenosyl-L-methionine-dependent methyltransferases"/>
    <property type="match status" value="1"/>
</dbReference>
<dbReference type="GO" id="GO:0005840">
    <property type="term" value="C:ribosome"/>
    <property type="evidence" value="ECO:0007669"/>
    <property type="project" value="UniProtKB-KW"/>
</dbReference>
<feature type="region of interest" description="Disordered" evidence="1">
    <location>
        <begin position="222"/>
        <end position="553"/>
    </location>
</feature>
<gene>
    <name evidence="2" type="ORF">C1SCF055_LOCUS939</name>
</gene>
<feature type="compositionally biased region" description="Basic and acidic residues" evidence="1">
    <location>
        <begin position="537"/>
        <end position="553"/>
    </location>
</feature>
<keyword evidence="5" id="KW-1185">Reference proteome</keyword>
<evidence type="ECO:0000313" key="4">
    <source>
        <dbReference type="EMBL" id="CAL4759663.1"/>
    </source>
</evidence>
<keyword evidence="4" id="KW-0687">Ribonucleoprotein</keyword>
<feature type="compositionally biased region" description="Basic and acidic residues" evidence="1">
    <location>
        <begin position="261"/>
        <end position="329"/>
    </location>
</feature>
<feature type="compositionally biased region" description="Basic residues" evidence="1">
    <location>
        <begin position="490"/>
        <end position="508"/>
    </location>
</feature>
<accession>A0A9P1FDV1</accession>
<dbReference type="Gene3D" id="3.40.50.150">
    <property type="entry name" value="Vaccinia Virus protein VP39"/>
    <property type="match status" value="1"/>
</dbReference>
<dbReference type="EMBL" id="CAMXCT020000004">
    <property type="protein sequence ID" value="CAL1125726.1"/>
    <property type="molecule type" value="Genomic_DNA"/>
</dbReference>
<sequence length="1777" mass="198362">MHDCWEGRVDFATKAVEWTPWGSQMDERGRRWARVGMDASSCTKGPQQLVALLPGKCLSLPGLAPRWITQTLRGRSQQEASRERKTAEPRPQVGLALSKAPPFEGDLLGCAMLGLERLGADLGLTAEEVEQALSLGRPTQDLAWYEGRDLRGRAQKAAQELFETERILEYQCYDADWHAQGRGVIALQDWADRDQCLFLGLHGPASDKDYQYFVAKVALEGADPGEGAPEIGRRSTPRGPEKERSRSPLKGESSRARYLTRRGEKQGEKQMTEKKKKKESVEKKEEKQKKESSSSSSEKSESSSDQACSRRDDSPLSRAEGGSRRRDEVAESEEPCLSEPDFNRDPSSSQERTGGKSGQHAGPVSESLRNVAGGWTLGYGTPFRDRTSQHRCPSQIRGDGAGRQARASNPQAEGVLDDDYKRGRRQRARPRGGEARESLPDNVPNEKPPARQRSGKGKGGPESGSREVRRKESRAANERSASSEAGVLQSRKRKSRSPARPARSRAVKQKTEETRRYEAEEEQSRSNRPLVGSSGDQQRESVHATKQAREAEVGSRKVMELVEWLADHGGEHLTAAQMAQYLILQAVNLNGTLGKLLESSLKPIWWQGERVRNLMPLPLWPDVRDALEVVIEKQRYKDQPGEWRERGNTKTQASRALRTQGALLWHGLVVVSLNWLHSGGNIADSIGGPAGRATSQQEEALCRIWELVKVFIDEKPKRGGVPRTPQGDWAVKLEALRVSCTGEVVHKARPLTLEQILPGLPSEQHGGLVDILEVVDEKLKKRLQRPDQMLREAFGDIPTPQVMCSDEEWEKVVKALYDRHLVTPVERHPVVDGKSVLNGTFGVIKPDELTGGGLPVLKMVLDLRASNTILEQLEGDCKTLSGAASFQRIVMEEGEDLLLSGDGLQALFQPGQEGTTLVGITVLPMGWSSAVAVMQSAHRQLALRSELRMGAGLMEKAEIRRDAVFPGLEETPAWATYVDDNAIIEQVARGVSAALEGRPAEEQTRLRKVYEWWGIPTNASMTLERVRSAERLGALIDGERGLLRVTTKQCLDLMGLGSWSFPATALQIYAGKAVHILQFRRCLFSILQEVFVEVSQHPVEVSGTVPLFEEMMLLECLLPVVCTDLKAQIDPVATASGASESGGGASYASRLSRLGVEELERLMKEDFPEGHALSDDFRDTAQKIVVIDLFSGIGGLERALHHARLKPWFVVAVESDPDCRRCLRRRFPGVELCSDIRKINKRAHLEDPRSALFYEAVRVMDLVKEVADAEGMWNIRFLENAVPDEEEIRTMSWALAMKPLLVDSRHLSRARRPRLFWVSVPLVNYEEVEVHQGDLFDEVIYGAATEPMHTILTAGWEWRPGQRDSGLRFPTFTRANARERPPKEPAGLSVTSEGAKTRWEADLHRFAPYTYNAEYMVQNEEGLVRPLLAAERELLMGFERNHTLDLASKVPESSEDKELLEDKRCSAIGNTFHCTLVGALLDHVLWSFGVKQLVGHHEIVESWSQELKRTHRLPQGDLNINEDQTPVGEDPGYESGVTEKRSHQMETLQVPRSPSSATAIAGVSERDLNLSVAMVQAFVKRQEYRGSDVRLDGGTLYRPDAFPRATVNPHRWRWHEEAVLLLRITKGTMKNLLPLDKVVLQELQLLVQLALPLQALAKCHEAVSVAAVQRPEGEALPWQAAQAQGILREALRRDLARSISLHDGCGQCHVRLSWARRAVPRLVLAYDEGILVSGFGEWQRQLTFLLLLGLRLERSVHRLCWDLWRRRIVPALLPGVT</sequence>
<evidence type="ECO:0000313" key="3">
    <source>
        <dbReference type="EMBL" id="CAL1125726.1"/>
    </source>
</evidence>
<feature type="compositionally biased region" description="Basic and acidic residues" evidence="1">
    <location>
        <begin position="464"/>
        <end position="477"/>
    </location>
</feature>
<name>A0A9P1FDV1_9DINO</name>
<dbReference type="EMBL" id="CAMXCT010000004">
    <property type="protein sequence ID" value="CAI3972351.1"/>
    <property type="molecule type" value="Genomic_DNA"/>
</dbReference>
<feature type="region of interest" description="Disordered" evidence="1">
    <location>
        <begin position="1516"/>
        <end position="1536"/>
    </location>
</feature>
<comment type="caution">
    <text evidence="2">The sequence shown here is derived from an EMBL/GenBank/DDBJ whole genome shotgun (WGS) entry which is preliminary data.</text>
</comment>
<feature type="region of interest" description="Disordered" evidence="1">
    <location>
        <begin position="72"/>
        <end position="93"/>
    </location>
</feature>
<evidence type="ECO:0000313" key="2">
    <source>
        <dbReference type="EMBL" id="CAI3972351.1"/>
    </source>
</evidence>
<dbReference type="Proteomes" id="UP001152797">
    <property type="component" value="Unassembled WGS sequence"/>
</dbReference>
<feature type="compositionally biased region" description="Basic and acidic residues" evidence="1">
    <location>
        <begin position="509"/>
        <end position="525"/>
    </location>
</feature>